<dbReference type="PANTHER" id="PTHR21052">
    <property type="entry name" value="SPERMATOGENESIS ASSOCIATED 11-RELATED"/>
    <property type="match status" value="1"/>
</dbReference>
<dbReference type="SUPFAM" id="SSF51197">
    <property type="entry name" value="Clavaminate synthase-like"/>
    <property type="match status" value="1"/>
</dbReference>
<dbReference type="InterPro" id="IPR037151">
    <property type="entry name" value="AlkB-like_sf"/>
</dbReference>
<dbReference type="InterPro" id="IPR032870">
    <property type="entry name" value="ALKBH7-like"/>
</dbReference>
<dbReference type="GO" id="GO:0006631">
    <property type="term" value="P:fatty acid metabolic process"/>
    <property type="evidence" value="ECO:0007669"/>
    <property type="project" value="TreeGrafter"/>
</dbReference>
<dbReference type="Proteomes" id="UP001212997">
    <property type="component" value="Unassembled WGS sequence"/>
</dbReference>
<dbReference type="Pfam" id="PF13532">
    <property type="entry name" value="2OG-FeII_Oxy_2"/>
    <property type="match status" value="1"/>
</dbReference>
<proteinExistence type="predicted"/>
<protein>
    <recommendedName>
        <fullName evidence="1">Alpha-ketoglutarate-dependent dioxygenase AlkB-like domain-containing protein</fullName>
    </recommendedName>
</protein>
<dbReference type="GO" id="GO:0016706">
    <property type="term" value="F:2-oxoglutarate-dependent dioxygenase activity"/>
    <property type="evidence" value="ECO:0007669"/>
    <property type="project" value="TreeGrafter"/>
</dbReference>
<gene>
    <name evidence="2" type="ORF">NLI96_g57</name>
</gene>
<dbReference type="EMBL" id="JANAWD010000001">
    <property type="protein sequence ID" value="KAJ3492337.1"/>
    <property type="molecule type" value="Genomic_DNA"/>
</dbReference>
<evidence type="ECO:0000313" key="3">
    <source>
        <dbReference type="Proteomes" id="UP001212997"/>
    </source>
</evidence>
<name>A0AAD5VEG6_9APHY</name>
<accession>A0AAD5VEG6</accession>
<keyword evidence="3" id="KW-1185">Reference proteome</keyword>
<sequence length="246" mass="28004">MQRTTTMSVLRAALRCRPLKQRRRVSLKADGYPRDFTFLPNFYSPSEQRILLSAALQKLDALENRQYRRRRKEYLQQNPVIGRHGTSIQDGFLPDELYCFEEGHYDGVIKRYREMHVSSWPQDIPELPALLSRLSTVHPAAETQTHLLHLSSSGEILPHVDNLGASGSWILGVCLGSTRTLRLENTEDTSDTYEIMLPSGCVYMQQDSLRYGYKHAVLRAASAPGVPPTGEQRITILVRDRLPPTQ</sequence>
<comment type="caution">
    <text evidence="2">The sequence shown here is derived from an EMBL/GenBank/DDBJ whole genome shotgun (WGS) entry which is preliminary data.</text>
</comment>
<dbReference type="GO" id="GO:0005759">
    <property type="term" value="C:mitochondrial matrix"/>
    <property type="evidence" value="ECO:0007669"/>
    <property type="project" value="TreeGrafter"/>
</dbReference>
<reference evidence="2" key="1">
    <citation type="submission" date="2022-07" db="EMBL/GenBank/DDBJ databases">
        <title>Genome Sequence of Physisporinus lineatus.</title>
        <authorList>
            <person name="Buettner E."/>
        </authorList>
    </citation>
    <scope>NUCLEOTIDE SEQUENCE</scope>
    <source>
        <strain evidence="2">VT162</strain>
    </source>
</reference>
<evidence type="ECO:0000259" key="1">
    <source>
        <dbReference type="Pfam" id="PF13532"/>
    </source>
</evidence>
<evidence type="ECO:0000313" key="2">
    <source>
        <dbReference type="EMBL" id="KAJ3492337.1"/>
    </source>
</evidence>
<dbReference type="PANTHER" id="PTHR21052:SF0">
    <property type="entry name" value="ALPHA-KETOGLUTARATE-DEPENDENT DIOXYGENASE ALKB HOMOLOG 7, MITOCHONDRIAL"/>
    <property type="match status" value="1"/>
</dbReference>
<dbReference type="InterPro" id="IPR027450">
    <property type="entry name" value="AlkB-like"/>
</dbReference>
<dbReference type="AlphaFoldDB" id="A0AAD5VEG6"/>
<organism evidence="2 3">
    <name type="scientific">Meripilus lineatus</name>
    <dbReference type="NCBI Taxonomy" id="2056292"/>
    <lineage>
        <taxon>Eukaryota</taxon>
        <taxon>Fungi</taxon>
        <taxon>Dikarya</taxon>
        <taxon>Basidiomycota</taxon>
        <taxon>Agaricomycotina</taxon>
        <taxon>Agaricomycetes</taxon>
        <taxon>Polyporales</taxon>
        <taxon>Meripilaceae</taxon>
        <taxon>Meripilus</taxon>
    </lineage>
</organism>
<feature type="domain" description="Alpha-ketoglutarate-dependent dioxygenase AlkB-like" evidence="1">
    <location>
        <begin position="36"/>
        <end position="239"/>
    </location>
</feature>
<dbReference type="GO" id="GO:0006974">
    <property type="term" value="P:DNA damage response"/>
    <property type="evidence" value="ECO:0007669"/>
    <property type="project" value="InterPro"/>
</dbReference>
<dbReference type="Gene3D" id="2.60.120.590">
    <property type="entry name" value="Alpha-ketoglutarate-dependent dioxygenase AlkB-like"/>
    <property type="match status" value="1"/>
</dbReference>